<dbReference type="EMBL" id="MN739626">
    <property type="protein sequence ID" value="QHT16662.1"/>
    <property type="molecule type" value="Genomic_DNA"/>
</dbReference>
<feature type="region of interest" description="Disordered" evidence="1">
    <location>
        <begin position="152"/>
        <end position="210"/>
    </location>
</feature>
<accession>A0A6C0DJY0</accession>
<feature type="region of interest" description="Disordered" evidence="1">
    <location>
        <begin position="86"/>
        <end position="114"/>
    </location>
</feature>
<feature type="compositionally biased region" description="Basic and acidic residues" evidence="1">
    <location>
        <begin position="171"/>
        <end position="195"/>
    </location>
</feature>
<evidence type="ECO:0000313" key="2">
    <source>
        <dbReference type="EMBL" id="QHT16662.1"/>
    </source>
</evidence>
<name>A0A6C0DJY0_9ZZZZ</name>
<proteinExistence type="predicted"/>
<reference evidence="2" key="1">
    <citation type="journal article" date="2020" name="Nature">
        <title>Giant virus diversity and host interactions through global metagenomics.</title>
        <authorList>
            <person name="Schulz F."/>
            <person name="Roux S."/>
            <person name="Paez-Espino D."/>
            <person name="Jungbluth S."/>
            <person name="Walsh D.A."/>
            <person name="Denef V.J."/>
            <person name="McMahon K.D."/>
            <person name="Konstantinidis K.T."/>
            <person name="Eloe-Fadrosh E.A."/>
            <person name="Kyrpides N.C."/>
            <person name="Woyke T."/>
        </authorList>
    </citation>
    <scope>NUCLEOTIDE SEQUENCE</scope>
    <source>
        <strain evidence="2">GVMAG-M-3300023174-189</strain>
    </source>
</reference>
<evidence type="ECO:0000256" key="1">
    <source>
        <dbReference type="SAM" id="MobiDB-lite"/>
    </source>
</evidence>
<protein>
    <submittedName>
        <fullName evidence="2">Uncharacterized protein</fullName>
    </submittedName>
</protein>
<sequence>MALRQGQPNNVCFYSNKCEWSEAFLKELAKTPYKGEFQFVCIDTTPRAQLPTWLKQVPTLLVRDDQEPVKTNSDVLNWLYERKMKDNNQASGGLPPRGPMPAGAAPQSDEPEAWNVSEMGGKLSETYSNLTGGNEFDNSSTKNFDFAFLNGGAASGDRSAQGMGDSSMRQEPGRTKSKKEEMFDRQMEAYQKNRDVGLPQKRMAPNGGRI</sequence>
<dbReference type="AlphaFoldDB" id="A0A6C0DJY0"/>
<organism evidence="2">
    <name type="scientific">viral metagenome</name>
    <dbReference type="NCBI Taxonomy" id="1070528"/>
    <lineage>
        <taxon>unclassified sequences</taxon>
        <taxon>metagenomes</taxon>
        <taxon>organismal metagenomes</taxon>
    </lineage>
</organism>